<dbReference type="EMBL" id="DUTF01000046">
    <property type="protein sequence ID" value="HHY25541.1"/>
    <property type="molecule type" value="Genomic_DNA"/>
</dbReference>
<dbReference type="AlphaFoldDB" id="A0A7C6Z2D3"/>
<evidence type="ECO:0000259" key="1">
    <source>
        <dbReference type="SMART" id="SM00901"/>
    </source>
</evidence>
<proteinExistence type="predicted"/>
<dbReference type="Proteomes" id="UP000553059">
    <property type="component" value="Unassembled WGS sequence"/>
</dbReference>
<accession>A0A7C6Z2D3</accession>
<dbReference type="Pfam" id="PF08867">
    <property type="entry name" value="FRG"/>
    <property type="match status" value="1"/>
</dbReference>
<feature type="domain" description="FRG" evidence="1">
    <location>
        <begin position="38"/>
        <end position="140"/>
    </location>
</feature>
<protein>
    <submittedName>
        <fullName evidence="2">FRG domain-containing protein</fullName>
    </submittedName>
</protein>
<name>A0A7C6Z2D3_9FIRM</name>
<evidence type="ECO:0000313" key="2">
    <source>
        <dbReference type="EMBL" id="HHY25541.1"/>
    </source>
</evidence>
<gene>
    <name evidence="2" type="ORF">GX523_02095</name>
</gene>
<dbReference type="SMART" id="SM00901">
    <property type="entry name" value="FRG"/>
    <property type="match status" value="1"/>
</dbReference>
<reference evidence="2 3" key="1">
    <citation type="journal article" date="2020" name="Biotechnol. Biofuels">
        <title>New insights from the biogas microbiome by comprehensive genome-resolved metagenomics of nearly 1600 species originating from multiple anaerobic digesters.</title>
        <authorList>
            <person name="Campanaro S."/>
            <person name="Treu L."/>
            <person name="Rodriguez-R L.M."/>
            <person name="Kovalovszki A."/>
            <person name="Ziels R.M."/>
            <person name="Maus I."/>
            <person name="Zhu X."/>
            <person name="Kougias P.G."/>
            <person name="Basile A."/>
            <person name="Luo G."/>
            <person name="Schluter A."/>
            <person name="Konstantinidis K.T."/>
            <person name="Angelidaki I."/>
        </authorList>
    </citation>
    <scope>NUCLEOTIDE SEQUENCE [LARGE SCALE GENOMIC DNA]</scope>
    <source>
        <strain evidence="2">AS05jafATM_4</strain>
    </source>
</reference>
<dbReference type="InterPro" id="IPR014966">
    <property type="entry name" value="FRG-dom"/>
</dbReference>
<comment type="caution">
    <text evidence="2">The sequence shown here is derived from an EMBL/GenBank/DDBJ whole genome shotgun (WGS) entry which is preliminary data.</text>
</comment>
<evidence type="ECO:0000313" key="3">
    <source>
        <dbReference type="Proteomes" id="UP000553059"/>
    </source>
</evidence>
<sequence length="262" mass="30177">MMKLDIDYIASKLKNGFFEHEVSRWEDFNDVICNTMLDHNHYIWRGQRSADWLLESNLDRLIKKYKISNQDIGGHLNNFKFATRGRRGTNPVTIETDDGWWALGQHHGLATPLLDWTTSPYVAAYFAFKEESDINGGRRAIYALNHLAVTKKCNEIVNAKPDTGEQDSIKFIQPLSDENPRLVNQSGLFSKAPIGIDIETWVKEKFAEISNRIYLMKIVLPDQERDIVLKALNRMNINHLTLFPDLSGASEFCNTSLKIRKY</sequence>
<organism evidence="2 3">
    <name type="scientific">Desulfitobacterium dehalogenans</name>
    <dbReference type="NCBI Taxonomy" id="36854"/>
    <lineage>
        <taxon>Bacteria</taxon>
        <taxon>Bacillati</taxon>
        <taxon>Bacillota</taxon>
        <taxon>Clostridia</taxon>
        <taxon>Eubacteriales</taxon>
        <taxon>Desulfitobacteriaceae</taxon>
        <taxon>Desulfitobacterium</taxon>
    </lineage>
</organism>